<dbReference type="Pfam" id="PF00565">
    <property type="entry name" value="SNase"/>
    <property type="match status" value="1"/>
</dbReference>
<feature type="transmembrane region" description="Helical" evidence="16">
    <location>
        <begin position="39"/>
        <end position="56"/>
    </location>
</feature>
<proteinExistence type="inferred from homology"/>
<keyword evidence="8" id="KW-0479">Metal-binding</keyword>
<dbReference type="InterPro" id="IPR035437">
    <property type="entry name" value="SNase_OB-fold_sf"/>
</dbReference>
<dbReference type="GO" id="GO:0016787">
    <property type="term" value="F:hydrolase activity"/>
    <property type="evidence" value="ECO:0007669"/>
    <property type="project" value="UniProtKB-KW"/>
</dbReference>
<evidence type="ECO:0000313" key="19">
    <source>
        <dbReference type="Proteomes" id="UP001303160"/>
    </source>
</evidence>
<dbReference type="GO" id="GO:0005739">
    <property type="term" value="C:mitochondrion"/>
    <property type="evidence" value="ECO:0007669"/>
    <property type="project" value="UniProtKB-SubCell"/>
</dbReference>
<evidence type="ECO:0000256" key="2">
    <source>
        <dbReference type="ARBA" id="ARBA00004173"/>
    </source>
</evidence>
<evidence type="ECO:0000256" key="5">
    <source>
        <dbReference type="ARBA" id="ARBA00014651"/>
    </source>
</evidence>
<evidence type="ECO:0000256" key="11">
    <source>
        <dbReference type="ARBA" id="ARBA00022837"/>
    </source>
</evidence>
<dbReference type="GO" id="GO:0046872">
    <property type="term" value="F:metal ion binding"/>
    <property type="evidence" value="ECO:0007669"/>
    <property type="project" value="UniProtKB-KW"/>
</dbReference>
<dbReference type="PANTHER" id="PTHR12302:SF3">
    <property type="entry name" value="SERINE_THREONINE-PROTEIN KINASE 31"/>
    <property type="match status" value="1"/>
</dbReference>
<organism evidence="18 19">
    <name type="scientific">Triangularia verruculosa</name>
    <dbReference type="NCBI Taxonomy" id="2587418"/>
    <lineage>
        <taxon>Eukaryota</taxon>
        <taxon>Fungi</taxon>
        <taxon>Dikarya</taxon>
        <taxon>Ascomycota</taxon>
        <taxon>Pezizomycotina</taxon>
        <taxon>Sordariomycetes</taxon>
        <taxon>Sordariomycetidae</taxon>
        <taxon>Sordariales</taxon>
        <taxon>Podosporaceae</taxon>
        <taxon>Triangularia</taxon>
    </lineage>
</organism>
<feature type="domain" description="TNase-like" evidence="17">
    <location>
        <begin position="77"/>
        <end position="239"/>
    </location>
</feature>
<reference evidence="18" key="1">
    <citation type="journal article" date="2023" name="Mol. Phylogenet. Evol.">
        <title>Genome-scale phylogeny and comparative genomics of the fungal order Sordariales.</title>
        <authorList>
            <person name="Hensen N."/>
            <person name="Bonometti L."/>
            <person name="Westerberg I."/>
            <person name="Brannstrom I.O."/>
            <person name="Guillou S."/>
            <person name="Cros-Aarteil S."/>
            <person name="Calhoun S."/>
            <person name="Haridas S."/>
            <person name="Kuo A."/>
            <person name="Mondo S."/>
            <person name="Pangilinan J."/>
            <person name="Riley R."/>
            <person name="LaButti K."/>
            <person name="Andreopoulos B."/>
            <person name="Lipzen A."/>
            <person name="Chen C."/>
            <person name="Yan M."/>
            <person name="Daum C."/>
            <person name="Ng V."/>
            <person name="Clum A."/>
            <person name="Steindorff A."/>
            <person name="Ohm R.A."/>
            <person name="Martin F."/>
            <person name="Silar P."/>
            <person name="Natvig D.O."/>
            <person name="Lalanne C."/>
            <person name="Gautier V."/>
            <person name="Ament-Velasquez S.L."/>
            <person name="Kruys A."/>
            <person name="Hutchinson M.I."/>
            <person name="Powell A.J."/>
            <person name="Barry K."/>
            <person name="Miller A.N."/>
            <person name="Grigoriev I.V."/>
            <person name="Debuchy R."/>
            <person name="Gladieux P."/>
            <person name="Hiltunen Thoren M."/>
            <person name="Johannesson H."/>
        </authorList>
    </citation>
    <scope>NUCLEOTIDE SEQUENCE</scope>
    <source>
        <strain evidence="18">CBS 315.58</strain>
    </source>
</reference>
<gene>
    <name evidence="18" type="ORF">QBC40DRAFT_343220</name>
</gene>
<feature type="region of interest" description="Disordered" evidence="15">
    <location>
        <begin position="1"/>
        <end position="27"/>
    </location>
</feature>
<sequence>MPWSPESSSAPTGGKDDNKTKLSSWTDPVRDHLSEGGNWIAPFIAAGATMGLWTFYQTYLRRIPNSAHVSPRHFHRRSLFGKVTSVGDGDGFHLYHTPGGRLAGWGWLRKVPKLKKELKGQTIPIRIAGVDAPEGGHFGRTAQPFASEAMKFLDSCIINRRVRAYVWRRDQYDRIVATVYVRRPPFFLRKDVSMELLKHGLATTYEAKTGAEFGGPSKEFEYKAAEESARQQGKGMWSLEKGGGFFHPSKKAQEIETPMAYKRRMKLAEEQQKIQKTNV</sequence>
<keyword evidence="10" id="KW-0378">Hydrolase</keyword>
<accession>A0AAN6X7Y7</accession>
<evidence type="ECO:0000256" key="14">
    <source>
        <dbReference type="ARBA" id="ARBA00023136"/>
    </source>
</evidence>
<dbReference type="AlphaFoldDB" id="A0AAN6X7Y7"/>
<evidence type="ECO:0000256" key="15">
    <source>
        <dbReference type="SAM" id="MobiDB-lite"/>
    </source>
</evidence>
<evidence type="ECO:0000259" key="17">
    <source>
        <dbReference type="PROSITE" id="PS50830"/>
    </source>
</evidence>
<evidence type="ECO:0000256" key="8">
    <source>
        <dbReference type="ARBA" id="ARBA00022723"/>
    </source>
</evidence>
<keyword evidence="9 18" id="KW-0255">Endonuclease</keyword>
<evidence type="ECO:0000256" key="9">
    <source>
        <dbReference type="ARBA" id="ARBA00022759"/>
    </source>
</evidence>
<dbReference type="Proteomes" id="UP001303160">
    <property type="component" value="Unassembled WGS sequence"/>
</dbReference>
<comment type="caution">
    <text evidence="18">The sequence shown here is derived from an EMBL/GenBank/DDBJ whole genome shotgun (WGS) entry which is preliminary data.</text>
</comment>
<dbReference type="GO" id="GO:0016020">
    <property type="term" value="C:membrane"/>
    <property type="evidence" value="ECO:0007669"/>
    <property type="project" value="UniProtKB-SubCell"/>
</dbReference>
<dbReference type="EMBL" id="MU864003">
    <property type="protein sequence ID" value="KAK4195784.1"/>
    <property type="molecule type" value="Genomic_DNA"/>
</dbReference>
<evidence type="ECO:0000256" key="13">
    <source>
        <dbReference type="ARBA" id="ARBA00023128"/>
    </source>
</evidence>
<keyword evidence="6 16" id="KW-0812">Transmembrane</keyword>
<comment type="similarity">
    <text evidence="3">Belongs to the LCL3 family.</text>
</comment>
<keyword evidence="14 16" id="KW-0472">Membrane</keyword>
<dbReference type="SUPFAM" id="SSF50199">
    <property type="entry name" value="Staphylococcal nuclease"/>
    <property type="match status" value="1"/>
</dbReference>
<evidence type="ECO:0000313" key="18">
    <source>
        <dbReference type="EMBL" id="KAK4195784.1"/>
    </source>
</evidence>
<dbReference type="Gene3D" id="2.40.50.90">
    <property type="match status" value="1"/>
</dbReference>
<keyword evidence="12 16" id="KW-1133">Transmembrane helix</keyword>
<dbReference type="InterPro" id="IPR016071">
    <property type="entry name" value="Staphylococal_nuclease_OB-fold"/>
</dbReference>
<keyword evidence="11" id="KW-0106">Calcium</keyword>
<evidence type="ECO:0000256" key="7">
    <source>
        <dbReference type="ARBA" id="ARBA00022722"/>
    </source>
</evidence>
<evidence type="ECO:0000256" key="3">
    <source>
        <dbReference type="ARBA" id="ARBA00005435"/>
    </source>
</evidence>
<evidence type="ECO:0000256" key="16">
    <source>
        <dbReference type="SAM" id="Phobius"/>
    </source>
</evidence>
<keyword evidence="13" id="KW-0496">Mitochondrion</keyword>
<evidence type="ECO:0000256" key="12">
    <source>
        <dbReference type="ARBA" id="ARBA00022989"/>
    </source>
</evidence>
<feature type="compositionally biased region" description="Polar residues" evidence="15">
    <location>
        <begin position="1"/>
        <end position="11"/>
    </location>
</feature>
<protein>
    <recommendedName>
        <fullName evidence="4">Probable endonuclease LCL3</fullName>
    </recommendedName>
    <alternativeName>
        <fullName evidence="5">Probable endonuclease lcl3</fullName>
    </alternativeName>
</protein>
<name>A0AAN6X7Y7_9PEZI</name>
<keyword evidence="19" id="KW-1185">Reference proteome</keyword>
<evidence type="ECO:0000256" key="1">
    <source>
        <dbReference type="ARBA" id="ARBA00004167"/>
    </source>
</evidence>
<dbReference type="PANTHER" id="PTHR12302">
    <property type="entry name" value="EBNA2 BINDING PROTEIN P100"/>
    <property type="match status" value="1"/>
</dbReference>
<dbReference type="GO" id="GO:0004519">
    <property type="term" value="F:endonuclease activity"/>
    <property type="evidence" value="ECO:0007669"/>
    <property type="project" value="UniProtKB-KW"/>
</dbReference>
<reference evidence="18" key="2">
    <citation type="submission" date="2023-05" db="EMBL/GenBank/DDBJ databases">
        <authorList>
            <consortium name="Lawrence Berkeley National Laboratory"/>
            <person name="Steindorff A."/>
            <person name="Hensen N."/>
            <person name="Bonometti L."/>
            <person name="Westerberg I."/>
            <person name="Brannstrom I.O."/>
            <person name="Guillou S."/>
            <person name="Cros-Aarteil S."/>
            <person name="Calhoun S."/>
            <person name="Haridas S."/>
            <person name="Kuo A."/>
            <person name="Mondo S."/>
            <person name="Pangilinan J."/>
            <person name="Riley R."/>
            <person name="Labutti K."/>
            <person name="Andreopoulos B."/>
            <person name="Lipzen A."/>
            <person name="Chen C."/>
            <person name="Yanf M."/>
            <person name="Daum C."/>
            <person name="Ng V."/>
            <person name="Clum A."/>
            <person name="Ohm R."/>
            <person name="Martin F."/>
            <person name="Silar P."/>
            <person name="Natvig D."/>
            <person name="Lalanne C."/>
            <person name="Gautier V."/>
            <person name="Ament-Velasquez S.L."/>
            <person name="Kruys A."/>
            <person name="Hutchinson M.I."/>
            <person name="Powell A.J."/>
            <person name="Barry K."/>
            <person name="Miller A.N."/>
            <person name="Grigoriev I.V."/>
            <person name="Debuchy R."/>
            <person name="Gladieux P."/>
            <person name="Thoren M.H."/>
            <person name="Johannesson H."/>
        </authorList>
    </citation>
    <scope>NUCLEOTIDE SEQUENCE</scope>
    <source>
        <strain evidence="18">CBS 315.58</strain>
    </source>
</reference>
<evidence type="ECO:0000256" key="10">
    <source>
        <dbReference type="ARBA" id="ARBA00022801"/>
    </source>
</evidence>
<dbReference type="PROSITE" id="PS50830">
    <property type="entry name" value="TNASE_3"/>
    <property type="match status" value="1"/>
</dbReference>
<dbReference type="SMART" id="SM00318">
    <property type="entry name" value="SNc"/>
    <property type="match status" value="1"/>
</dbReference>
<dbReference type="FunFam" id="2.40.50.90:FF:000029">
    <property type="entry name" value="Probable endonuclease lcl3"/>
    <property type="match status" value="1"/>
</dbReference>
<evidence type="ECO:0000256" key="4">
    <source>
        <dbReference type="ARBA" id="ARBA00013404"/>
    </source>
</evidence>
<evidence type="ECO:0000256" key="6">
    <source>
        <dbReference type="ARBA" id="ARBA00022692"/>
    </source>
</evidence>
<comment type="subcellular location">
    <subcellularLocation>
        <location evidence="1">Membrane</location>
        <topology evidence="1">Single-pass membrane protein</topology>
    </subcellularLocation>
    <subcellularLocation>
        <location evidence="2">Mitochondrion</location>
    </subcellularLocation>
</comment>
<keyword evidence="7" id="KW-0540">Nuclease</keyword>